<evidence type="ECO:0000259" key="2">
    <source>
        <dbReference type="Pfam" id="PF09374"/>
    </source>
</evidence>
<sequence length="159" mass="17440">MINFDDAFAALIGIEGGYSNNSADPGGETMYGITKRVAMQNGYTGDMRLLQLEQAKSIAKKCYWDLYQCDQFDIRIGYQIFDTAYNGGHPAQWLQAAAGVTVDGAIGAQTISAVRGSDPLKIVMRFCANRARYYSSLNNMTFINGWVNRLAKNLDIGAA</sequence>
<dbReference type="KEGG" id="care:LT85_1039"/>
<feature type="domain" description="TtsA-like Glycoside hydrolase family 108" evidence="1">
    <location>
        <begin position="9"/>
        <end position="88"/>
    </location>
</feature>
<dbReference type="HOGENOM" id="CLU_082693_1_0_4"/>
<dbReference type="Pfam" id="PF09374">
    <property type="entry name" value="PG_binding_3"/>
    <property type="match status" value="1"/>
</dbReference>
<gene>
    <name evidence="3" type="ORF">LT85_1039</name>
</gene>
<organism evidence="3 4">
    <name type="scientific">Collimonas arenae</name>
    <dbReference type="NCBI Taxonomy" id="279058"/>
    <lineage>
        <taxon>Bacteria</taxon>
        <taxon>Pseudomonadati</taxon>
        <taxon>Pseudomonadota</taxon>
        <taxon>Betaproteobacteria</taxon>
        <taxon>Burkholderiales</taxon>
        <taxon>Oxalobacteraceae</taxon>
        <taxon>Collimonas</taxon>
    </lineage>
</organism>
<name>A0A0A1FBI7_9BURK</name>
<evidence type="ECO:0000313" key="3">
    <source>
        <dbReference type="EMBL" id="AIY40197.1"/>
    </source>
</evidence>
<accession>A0A0A1FBI7</accession>
<dbReference type="STRING" id="279058.LT85_1039"/>
<dbReference type="EMBL" id="CP009962">
    <property type="protein sequence ID" value="AIY40197.1"/>
    <property type="molecule type" value="Genomic_DNA"/>
</dbReference>
<evidence type="ECO:0000259" key="1">
    <source>
        <dbReference type="Pfam" id="PF05838"/>
    </source>
</evidence>
<dbReference type="Pfam" id="PF05838">
    <property type="entry name" value="Glyco_hydro_108"/>
    <property type="match status" value="1"/>
</dbReference>
<dbReference type="Gene3D" id="1.20.141.10">
    <property type="entry name" value="Chitosanase, subunit A, domain 1"/>
    <property type="match status" value="1"/>
</dbReference>
<dbReference type="InterPro" id="IPR018537">
    <property type="entry name" value="Peptidoglycan-bd_3"/>
</dbReference>
<dbReference type="SUPFAM" id="SSF53955">
    <property type="entry name" value="Lysozyme-like"/>
    <property type="match status" value="1"/>
</dbReference>
<reference evidence="4" key="1">
    <citation type="journal article" date="2014" name="Soil Biol. Biochem.">
        <title>Structure and function of bacterial communities in ageing soils: Insights from the Mendocino ecological staircase.</title>
        <authorList>
            <person name="Uroz S."/>
            <person name="Tech J.J."/>
            <person name="Sawaya N.A."/>
            <person name="Frey-Klett P."/>
            <person name="Leveau J.H.J."/>
        </authorList>
    </citation>
    <scope>NUCLEOTIDE SEQUENCE [LARGE SCALE GENOMIC DNA]</scope>
    <source>
        <strain evidence="4">Cal35</strain>
    </source>
</reference>
<dbReference type="CDD" id="cd13926">
    <property type="entry name" value="N-acetylmuramidase_GH108"/>
    <property type="match status" value="1"/>
</dbReference>
<keyword evidence="4" id="KW-1185">Reference proteome</keyword>
<dbReference type="InterPro" id="IPR008565">
    <property type="entry name" value="TtsA-like_GH18_dom"/>
</dbReference>
<dbReference type="Proteomes" id="UP000030302">
    <property type="component" value="Chromosome"/>
</dbReference>
<dbReference type="OrthoDB" id="9815229at2"/>
<dbReference type="AlphaFoldDB" id="A0A0A1FBI7"/>
<dbReference type="RefSeq" id="WP_038486199.1">
    <property type="nucleotide sequence ID" value="NZ_CP009962.1"/>
</dbReference>
<feature type="domain" description="Peptidoglycan binding" evidence="2">
    <location>
        <begin position="89"/>
        <end position="150"/>
    </location>
</feature>
<dbReference type="InterPro" id="IPR023346">
    <property type="entry name" value="Lysozyme-like_dom_sf"/>
</dbReference>
<protein>
    <submittedName>
        <fullName evidence="3">Phage protein</fullName>
    </submittedName>
</protein>
<proteinExistence type="predicted"/>
<evidence type="ECO:0000313" key="4">
    <source>
        <dbReference type="Proteomes" id="UP000030302"/>
    </source>
</evidence>